<reference evidence="2 3" key="1">
    <citation type="submission" date="2019-03" db="EMBL/GenBank/DDBJ databases">
        <title>Genomic Encyclopedia of Type Strains, Phase IV (KMG-IV): sequencing the most valuable type-strain genomes for metagenomic binning, comparative biology and taxonomic classification.</title>
        <authorList>
            <person name="Goeker M."/>
        </authorList>
    </citation>
    <scope>NUCLEOTIDE SEQUENCE [LARGE SCALE GENOMIC DNA]</scope>
    <source>
        <strain evidence="2 3">LX-B</strain>
    </source>
</reference>
<dbReference type="PROSITE" id="PS50943">
    <property type="entry name" value="HTH_CROC1"/>
    <property type="match status" value="1"/>
</dbReference>
<sequence length="130" mass="14682">MKEKPETIGARLKFARKIKNLTLPEVSRRTEIAQGNLSVMENDKTKPSADALIKLSELYEVSADWILKGQTEPTFHGPPAILPVLSHKKFKAFLSELDAEWTQGDIELKGWIVVQLRKAFPEIAARIEND</sequence>
<name>A0A4R1R8X9_HYDET</name>
<evidence type="ECO:0000313" key="2">
    <source>
        <dbReference type="EMBL" id="TCL62010.1"/>
    </source>
</evidence>
<evidence type="ECO:0000313" key="3">
    <source>
        <dbReference type="Proteomes" id="UP000295008"/>
    </source>
</evidence>
<dbReference type="Proteomes" id="UP000295008">
    <property type="component" value="Unassembled WGS sequence"/>
</dbReference>
<comment type="caution">
    <text evidence="2">The sequence shown here is derived from an EMBL/GenBank/DDBJ whole genome shotgun (WGS) entry which is preliminary data.</text>
</comment>
<dbReference type="RefSeq" id="WP_165908151.1">
    <property type="nucleotide sequence ID" value="NZ_SLUN01000029.1"/>
</dbReference>
<dbReference type="InterPro" id="IPR010982">
    <property type="entry name" value="Lambda_DNA-bd_dom_sf"/>
</dbReference>
<dbReference type="SUPFAM" id="SSF47413">
    <property type="entry name" value="lambda repressor-like DNA-binding domains"/>
    <property type="match status" value="1"/>
</dbReference>
<dbReference type="GO" id="GO:0003677">
    <property type="term" value="F:DNA binding"/>
    <property type="evidence" value="ECO:0007669"/>
    <property type="project" value="InterPro"/>
</dbReference>
<dbReference type="InterPro" id="IPR001387">
    <property type="entry name" value="Cro/C1-type_HTH"/>
</dbReference>
<dbReference type="EMBL" id="SLUN01000029">
    <property type="protein sequence ID" value="TCL62010.1"/>
    <property type="molecule type" value="Genomic_DNA"/>
</dbReference>
<accession>A0A4R1R8X9</accession>
<evidence type="ECO:0000259" key="1">
    <source>
        <dbReference type="PROSITE" id="PS50943"/>
    </source>
</evidence>
<protein>
    <submittedName>
        <fullName evidence="2">Transcriptional regulator with XRE-family HTH domain</fullName>
    </submittedName>
</protein>
<keyword evidence="3" id="KW-1185">Reference proteome</keyword>
<proteinExistence type="predicted"/>
<dbReference type="Pfam" id="PF12844">
    <property type="entry name" value="HTH_19"/>
    <property type="match status" value="1"/>
</dbReference>
<dbReference type="Gene3D" id="1.10.260.40">
    <property type="entry name" value="lambda repressor-like DNA-binding domains"/>
    <property type="match status" value="1"/>
</dbReference>
<dbReference type="CDD" id="cd00093">
    <property type="entry name" value="HTH_XRE"/>
    <property type="match status" value="1"/>
</dbReference>
<dbReference type="SMART" id="SM00530">
    <property type="entry name" value="HTH_XRE"/>
    <property type="match status" value="1"/>
</dbReference>
<dbReference type="AlphaFoldDB" id="A0A4R1R8X9"/>
<gene>
    <name evidence="2" type="ORF">EDC14_102939</name>
</gene>
<feature type="domain" description="HTH cro/C1-type" evidence="1">
    <location>
        <begin position="12"/>
        <end position="66"/>
    </location>
</feature>
<organism evidence="2 3">
    <name type="scientific">Hydrogenispora ethanolica</name>
    <dbReference type="NCBI Taxonomy" id="1082276"/>
    <lineage>
        <taxon>Bacteria</taxon>
        <taxon>Bacillati</taxon>
        <taxon>Bacillota</taxon>
        <taxon>Hydrogenispora</taxon>
    </lineage>
</organism>